<protein>
    <submittedName>
        <fullName evidence="2">Uncharacterized protein</fullName>
    </submittedName>
</protein>
<evidence type="ECO:0000313" key="3">
    <source>
        <dbReference type="Proteomes" id="UP001159363"/>
    </source>
</evidence>
<keyword evidence="3" id="KW-1185">Reference proteome</keyword>
<feature type="region of interest" description="Disordered" evidence="1">
    <location>
        <begin position="1"/>
        <end position="33"/>
    </location>
</feature>
<sequence>MLLGRPNISLRGHHDDGGLLQNNSDQPYLVNEGNSRESLRYHIESGKKILRSI</sequence>
<organism evidence="2 3">
    <name type="scientific">Dryococelus australis</name>
    <dbReference type="NCBI Taxonomy" id="614101"/>
    <lineage>
        <taxon>Eukaryota</taxon>
        <taxon>Metazoa</taxon>
        <taxon>Ecdysozoa</taxon>
        <taxon>Arthropoda</taxon>
        <taxon>Hexapoda</taxon>
        <taxon>Insecta</taxon>
        <taxon>Pterygota</taxon>
        <taxon>Neoptera</taxon>
        <taxon>Polyneoptera</taxon>
        <taxon>Phasmatodea</taxon>
        <taxon>Verophasmatodea</taxon>
        <taxon>Anareolatae</taxon>
        <taxon>Phasmatidae</taxon>
        <taxon>Eurycanthinae</taxon>
        <taxon>Dryococelus</taxon>
    </lineage>
</organism>
<accession>A0ABQ9H5A8</accession>
<comment type="caution">
    <text evidence="2">The sequence shown here is derived from an EMBL/GenBank/DDBJ whole genome shotgun (WGS) entry which is preliminary data.</text>
</comment>
<evidence type="ECO:0000313" key="2">
    <source>
        <dbReference type="EMBL" id="KAJ8879459.1"/>
    </source>
</evidence>
<reference evidence="2 3" key="1">
    <citation type="submission" date="2023-02" db="EMBL/GenBank/DDBJ databases">
        <title>LHISI_Scaffold_Assembly.</title>
        <authorList>
            <person name="Stuart O.P."/>
            <person name="Cleave R."/>
            <person name="Magrath M.J.L."/>
            <person name="Mikheyev A.S."/>
        </authorList>
    </citation>
    <scope>NUCLEOTIDE SEQUENCE [LARGE SCALE GENOMIC DNA]</scope>
    <source>
        <strain evidence="2">Daus_M_001</strain>
        <tissue evidence="2">Leg muscle</tissue>
    </source>
</reference>
<dbReference type="EMBL" id="JARBHB010000007">
    <property type="protein sequence ID" value="KAJ8879459.1"/>
    <property type="molecule type" value="Genomic_DNA"/>
</dbReference>
<gene>
    <name evidence="2" type="ORF">PR048_020067</name>
</gene>
<name>A0ABQ9H5A8_9NEOP</name>
<evidence type="ECO:0000256" key="1">
    <source>
        <dbReference type="SAM" id="MobiDB-lite"/>
    </source>
</evidence>
<dbReference type="Proteomes" id="UP001159363">
    <property type="component" value="Chromosome 6"/>
</dbReference>
<proteinExistence type="predicted"/>